<keyword evidence="1" id="KW-0413">Isomerase</keyword>
<name>A0A6M3LZ55_9ZZZZ</name>
<proteinExistence type="predicted"/>
<accession>A0A6M3LZ55</accession>
<evidence type="ECO:0000313" key="2">
    <source>
        <dbReference type="EMBL" id="QJB02396.1"/>
    </source>
</evidence>
<dbReference type="InterPro" id="IPR014710">
    <property type="entry name" value="RmlC-like_jellyroll"/>
</dbReference>
<dbReference type="GO" id="GO:0016853">
    <property type="term" value="F:isomerase activity"/>
    <property type="evidence" value="ECO:0007669"/>
    <property type="project" value="UniProtKB-KW"/>
</dbReference>
<organism evidence="1">
    <name type="scientific">viral metagenome</name>
    <dbReference type="NCBI Taxonomy" id="1070528"/>
    <lineage>
        <taxon>unclassified sequences</taxon>
        <taxon>metagenomes</taxon>
        <taxon>organismal metagenomes</taxon>
    </lineage>
</organism>
<dbReference type="Gene3D" id="2.60.120.10">
    <property type="entry name" value="Jelly Rolls"/>
    <property type="match status" value="1"/>
</dbReference>
<dbReference type="EMBL" id="MT143780">
    <property type="protein sequence ID" value="QJB02396.1"/>
    <property type="molecule type" value="Genomic_DNA"/>
</dbReference>
<dbReference type="SUPFAM" id="SSF51182">
    <property type="entry name" value="RmlC-like cupins"/>
    <property type="match status" value="1"/>
</dbReference>
<reference evidence="1" key="1">
    <citation type="submission" date="2020-03" db="EMBL/GenBank/DDBJ databases">
        <title>The deep terrestrial virosphere.</title>
        <authorList>
            <person name="Holmfeldt K."/>
            <person name="Nilsson E."/>
            <person name="Simone D."/>
            <person name="Lopez-Fernandez M."/>
            <person name="Wu X."/>
            <person name="de Brujin I."/>
            <person name="Lundin D."/>
            <person name="Andersson A."/>
            <person name="Bertilsson S."/>
            <person name="Dopson M."/>
        </authorList>
    </citation>
    <scope>NUCLEOTIDE SEQUENCE</scope>
    <source>
        <strain evidence="1">MM171A00688</strain>
        <strain evidence="2">MM171B01337</strain>
    </source>
</reference>
<dbReference type="EMBL" id="MT143682">
    <property type="protein sequence ID" value="QJB00134.1"/>
    <property type="molecule type" value="Genomic_DNA"/>
</dbReference>
<dbReference type="AlphaFoldDB" id="A0A6M3LZ55"/>
<protein>
    <submittedName>
        <fullName evidence="1">Putative mannose-6-phosphate isomerase</fullName>
    </submittedName>
</protein>
<gene>
    <name evidence="1" type="ORF">MM171A00688_0017</name>
    <name evidence="2" type="ORF">MM171B01337_0008</name>
</gene>
<evidence type="ECO:0000313" key="1">
    <source>
        <dbReference type="EMBL" id="QJB00134.1"/>
    </source>
</evidence>
<sequence>MAEKKGKVWGTTQQLFKSGATEVHYIEVKDGGYCSRHRHQTRTNQFFVISGRLAVALWEAENQIDITILEAGGQTTVPIGQDHLFMALENTQAIEIYEARCMAEDIDRKWQGGRISQYILPRTEQQIRQAIYSIETDKAVR</sequence>
<dbReference type="InterPro" id="IPR011051">
    <property type="entry name" value="RmlC_Cupin_sf"/>
</dbReference>